<proteinExistence type="inferred from homology"/>
<dbReference type="SUPFAM" id="SSF55961">
    <property type="entry name" value="Bet v1-like"/>
    <property type="match status" value="1"/>
</dbReference>
<dbReference type="AlphaFoldDB" id="A0A979GB26"/>
<dbReference type="Gene3D" id="3.30.530.20">
    <property type="match status" value="1"/>
</dbReference>
<name>A0A979GB26_CHIPD</name>
<sequence length="141" mass="16146">MTTKTRTAITIESTVQAPVAKVWDYWNKPEHITHWAFASDDWHAPKAENDLRTGGKFSTTMAAKDGSFSFEFGGEYTDVKEHKLIEYTMGDGRKVSVLFTTVEDATKVVETFEAEDENPVEMQREGWQTILNNFKKYTESH</sequence>
<dbReference type="CDD" id="cd08897">
    <property type="entry name" value="SRPBCC_CalC_Aha1-like_4"/>
    <property type="match status" value="1"/>
</dbReference>
<organism evidence="3 4">
    <name type="scientific">Chitinophaga pinensis (strain ATCC 43595 / DSM 2588 / LMG 13176 / NBRC 15968 / NCIMB 11800 / UQM 2034)</name>
    <dbReference type="NCBI Taxonomy" id="485918"/>
    <lineage>
        <taxon>Bacteria</taxon>
        <taxon>Pseudomonadati</taxon>
        <taxon>Bacteroidota</taxon>
        <taxon>Chitinophagia</taxon>
        <taxon>Chitinophagales</taxon>
        <taxon>Chitinophagaceae</taxon>
        <taxon>Chitinophaga</taxon>
    </lineage>
</organism>
<dbReference type="RefSeq" id="WP_012794284.1">
    <property type="nucleotide sequence ID" value="NC_013132.1"/>
</dbReference>
<dbReference type="EMBL" id="CP001699">
    <property type="protein sequence ID" value="ACU64121.1"/>
    <property type="molecule type" value="Genomic_DNA"/>
</dbReference>
<protein>
    <submittedName>
        <fullName evidence="3">Activator of Hsp90 ATPase 1 family protein</fullName>
    </submittedName>
</protein>
<reference evidence="3 4" key="2">
    <citation type="journal article" date="2010" name="Stand. Genomic Sci.">
        <title>Complete genome sequence of Chitinophaga pinensis type strain (UQM 2034).</title>
        <authorList>
            <person name="Glavina Del Rio T."/>
            <person name="Abt B."/>
            <person name="Spring S."/>
            <person name="Lapidus A."/>
            <person name="Nolan M."/>
            <person name="Tice H."/>
            <person name="Copeland A."/>
            <person name="Cheng J.F."/>
            <person name="Chen F."/>
            <person name="Bruce D."/>
            <person name="Goodwin L."/>
            <person name="Pitluck S."/>
            <person name="Ivanova N."/>
            <person name="Mavromatis K."/>
            <person name="Mikhailova N."/>
            <person name="Pati A."/>
            <person name="Chen A."/>
            <person name="Palaniappan K."/>
            <person name="Land M."/>
            <person name="Hauser L."/>
            <person name="Chang Y.J."/>
            <person name="Jeffries C.D."/>
            <person name="Chain P."/>
            <person name="Saunders E."/>
            <person name="Detter J.C."/>
            <person name="Brettin T."/>
            <person name="Rohde M."/>
            <person name="Goker M."/>
            <person name="Bristow J."/>
            <person name="Eisen J.A."/>
            <person name="Markowitz V."/>
            <person name="Hugenholtz P."/>
            <person name="Kyrpides N.C."/>
            <person name="Klenk H.P."/>
            <person name="Lucas S."/>
        </authorList>
    </citation>
    <scope>NUCLEOTIDE SEQUENCE [LARGE SCALE GENOMIC DNA]</scope>
    <source>
        <strain evidence="4">ATCC 43595 / DSM 2588 / LMG 13176 / NBRC 15968 / NCIMB 11800 / UQM 2034</strain>
    </source>
</reference>
<dbReference type="Proteomes" id="UP000002215">
    <property type="component" value="Chromosome"/>
</dbReference>
<gene>
    <name evidence="3" type="ordered locus">Cpin_6720</name>
</gene>
<comment type="similarity">
    <text evidence="1">Belongs to the AHA1 family.</text>
</comment>
<evidence type="ECO:0000259" key="2">
    <source>
        <dbReference type="Pfam" id="PF08327"/>
    </source>
</evidence>
<reference evidence="4" key="1">
    <citation type="submission" date="2009-08" db="EMBL/GenBank/DDBJ databases">
        <title>The complete genome of Chitinophaga pinensis DSM 2588.</title>
        <authorList>
            <consortium name="US DOE Joint Genome Institute (JGI-PGF)"/>
            <person name="Lucas S."/>
            <person name="Copeland A."/>
            <person name="Lapidus A."/>
            <person name="Glavina del Rio T."/>
            <person name="Dalin E."/>
            <person name="Tice H."/>
            <person name="Bruce D."/>
            <person name="Goodwin L."/>
            <person name="Pitluck S."/>
            <person name="Kyrpides N."/>
            <person name="Mavromatis K."/>
            <person name="Ivanova N."/>
            <person name="Mikhailova N."/>
            <person name="Sims D."/>
            <person name="Meinche L."/>
            <person name="Brettin T."/>
            <person name="Detter J.C."/>
            <person name="Han C."/>
            <person name="Larimer F."/>
            <person name="Land M."/>
            <person name="Hauser L."/>
            <person name="Markowitz V."/>
            <person name="Cheng J.-F."/>
            <person name="Hugenholtz P."/>
            <person name="Woyke T."/>
            <person name="Wu D."/>
            <person name="Spring S."/>
            <person name="Klenk H.-P."/>
            <person name="Eisen J.A."/>
        </authorList>
    </citation>
    <scope>NUCLEOTIDE SEQUENCE [LARGE SCALE GENOMIC DNA]</scope>
    <source>
        <strain evidence="4">ATCC 43595 / DSM 2588 / LMG 13176 / NBRC 15968 / NCIMB 11800 / UQM 2034</strain>
    </source>
</reference>
<dbReference type="OrthoDB" id="384974at2"/>
<dbReference type="InterPro" id="IPR023393">
    <property type="entry name" value="START-like_dom_sf"/>
</dbReference>
<dbReference type="KEGG" id="cpi:Cpin_6720"/>
<evidence type="ECO:0000313" key="3">
    <source>
        <dbReference type="EMBL" id="ACU64121.1"/>
    </source>
</evidence>
<dbReference type="Pfam" id="PF08327">
    <property type="entry name" value="AHSA1"/>
    <property type="match status" value="1"/>
</dbReference>
<evidence type="ECO:0000313" key="4">
    <source>
        <dbReference type="Proteomes" id="UP000002215"/>
    </source>
</evidence>
<feature type="domain" description="Activator of Hsp90 ATPase homologue 1/2-like C-terminal" evidence="2">
    <location>
        <begin position="17"/>
        <end position="138"/>
    </location>
</feature>
<evidence type="ECO:0000256" key="1">
    <source>
        <dbReference type="ARBA" id="ARBA00006817"/>
    </source>
</evidence>
<accession>A0A979GB26</accession>
<dbReference type="InterPro" id="IPR013538">
    <property type="entry name" value="ASHA1/2-like_C"/>
</dbReference>